<dbReference type="GO" id="GO:1990351">
    <property type="term" value="C:transporter complex"/>
    <property type="evidence" value="ECO:0007669"/>
    <property type="project" value="TreeGrafter"/>
</dbReference>
<dbReference type="PANTHER" id="PTHR38098:SF1">
    <property type="entry name" value="LPS-ASSEMBLY LIPOPROTEIN LPTE"/>
    <property type="match status" value="1"/>
</dbReference>
<evidence type="ECO:0000256" key="4">
    <source>
        <dbReference type="ARBA" id="ARBA00023237"/>
    </source>
</evidence>
<evidence type="ECO:0000256" key="5">
    <source>
        <dbReference type="ARBA" id="ARBA00023288"/>
    </source>
</evidence>
<comment type="subunit">
    <text evidence="6">Component of the lipopolysaccharide transport and assembly complex. Interacts with LptD.</text>
</comment>
<accession>A0A5N0T584</accession>
<evidence type="ECO:0000256" key="2">
    <source>
        <dbReference type="ARBA" id="ARBA00023136"/>
    </source>
</evidence>
<keyword evidence="3 6" id="KW-0564">Palmitate</keyword>
<dbReference type="GO" id="GO:0001530">
    <property type="term" value="F:lipopolysaccharide binding"/>
    <property type="evidence" value="ECO:0007669"/>
    <property type="project" value="TreeGrafter"/>
</dbReference>
<dbReference type="HAMAP" id="MF_01186">
    <property type="entry name" value="LPS_assembly_LptE"/>
    <property type="match status" value="1"/>
</dbReference>
<evidence type="ECO:0000256" key="6">
    <source>
        <dbReference type="HAMAP-Rule" id="MF_01186"/>
    </source>
</evidence>
<keyword evidence="4 6" id="KW-0998">Cell outer membrane</keyword>
<dbReference type="Proteomes" id="UP000325372">
    <property type="component" value="Unassembled WGS sequence"/>
</dbReference>
<comment type="caution">
    <text evidence="7">The sequence shown here is derived from an EMBL/GenBank/DDBJ whole genome shotgun (WGS) entry which is preliminary data.</text>
</comment>
<dbReference type="AlphaFoldDB" id="A0A5N0T584"/>
<evidence type="ECO:0000256" key="1">
    <source>
        <dbReference type="ARBA" id="ARBA00022729"/>
    </source>
</evidence>
<protein>
    <recommendedName>
        <fullName evidence="6">LPS-assembly lipoprotein LptE</fullName>
    </recommendedName>
</protein>
<sequence length="168" mass="18823">MNAMRRNGLNGVLILALALVLSACGFHFQGQAELPPEMAQTRIATPDPYSQFVRRLSILLEQNGAQVVTAPAGTAILEIPESNVRKDILSIGDTARVREYRIVHRVRFRLVDTDGNVLVPEQALERSRVISFDEQDILAATREEEYLREELADTLSRLVLRRLGTTRA</sequence>
<gene>
    <name evidence="6" type="primary">lptE</name>
    <name evidence="7" type="ORF">F3N42_12925</name>
</gene>
<keyword evidence="5 6" id="KW-0449">Lipoprotein</keyword>
<dbReference type="GO" id="GO:0009279">
    <property type="term" value="C:cell outer membrane"/>
    <property type="evidence" value="ECO:0007669"/>
    <property type="project" value="UniProtKB-SubCell"/>
</dbReference>
<comment type="function">
    <text evidence="6">Together with LptD, is involved in the assembly of lipopolysaccharide (LPS) at the surface of the outer membrane. Required for the proper assembly of LptD. Binds LPS and may serve as the LPS recognition site at the outer membrane.</text>
</comment>
<dbReference type="GO" id="GO:0015920">
    <property type="term" value="P:lipopolysaccharide transport"/>
    <property type="evidence" value="ECO:0007669"/>
    <property type="project" value="TreeGrafter"/>
</dbReference>
<comment type="similarity">
    <text evidence="6">Belongs to the LptE lipoprotein family.</text>
</comment>
<evidence type="ECO:0000313" key="8">
    <source>
        <dbReference type="Proteomes" id="UP000325372"/>
    </source>
</evidence>
<dbReference type="InterPro" id="IPR007485">
    <property type="entry name" value="LPS_assembly_LptE"/>
</dbReference>
<keyword evidence="1 6" id="KW-0732">Signal</keyword>
<name>A0A5N0T584_9GAMM</name>
<comment type="subcellular location">
    <subcellularLocation>
        <location evidence="6">Cell outer membrane</location>
        <topology evidence="6">Lipid-anchor</topology>
    </subcellularLocation>
</comment>
<proteinExistence type="inferred from homology"/>
<keyword evidence="2 6" id="KW-0472">Membrane</keyword>
<dbReference type="EMBL" id="VYXP01000008">
    <property type="protein sequence ID" value="KAA9130240.1"/>
    <property type="molecule type" value="Genomic_DNA"/>
</dbReference>
<dbReference type="Pfam" id="PF04390">
    <property type="entry name" value="LptE"/>
    <property type="match status" value="1"/>
</dbReference>
<keyword evidence="8" id="KW-1185">Reference proteome</keyword>
<reference evidence="7 8" key="1">
    <citation type="submission" date="2019-09" db="EMBL/GenBank/DDBJ databases">
        <title>Wenzhouxiangella sp. Genome sequencing and assembly.</title>
        <authorList>
            <person name="Zhang R."/>
        </authorList>
    </citation>
    <scope>NUCLEOTIDE SEQUENCE [LARGE SCALE GENOMIC DNA]</scope>
    <source>
        <strain evidence="7 8">W260</strain>
    </source>
</reference>
<dbReference type="Gene3D" id="3.30.160.150">
    <property type="entry name" value="Lipoprotein like domain"/>
    <property type="match status" value="1"/>
</dbReference>
<organism evidence="7 8">
    <name type="scientific">Marinihelvus fidelis</name>
    <dbReference type="NCBI Taxonomy" id="2613842"/>
    <lineage>
        <taxon>Bacteria</taxon>
        <taxon>Pseudomonadati</taxon>
        <taxon>Pseudomonadota</taxon>
        <taxon>Gammaproteobacteria</taxon>
        <taxon>Chromatiales</taxon>
        <taxon>Wenzhouxiangellaceae</taxon>
        <taxon>Marinihelvus</taxon>
    </lineage>
</organism>
<dbReference type="PANTHER" id="PTHR38098">
    <property type="entry name" value="LPS-ASSEMBLY LIPOPROTEIN LPTE"/>
    <property type="match status" value="1"/>
</dbReference>
<evidence type="ECO:0000313" key="7">
    <source>
        <dbReference type="EMBL" id="KAA9130240.1"/>
    </source>
</evidence>
<dbReference type="GO" id="GO:0043165">
    <property type="term" value="P:Gram-negative-bacterium-type cell outer membrane assembly"/>
    <property type="evidence" value="ECO:0007669"/>
    <property type="project" value="UniProtKB-UniRule"/>
</dbReference>
<evidence type="ECO:0000256" key="3">
    <source>
        <dbReference type="ARBA" id="ARBA00023139"/>
    </source>
</evidence>
<dbReference type="PROSITE" id="PS51257">
    <property type="entry name" value="PROKAR_LIPOPROTEIN"/>
    <property type="match status" value="1"/>
</dbReference>